<gene>
    <name evidence="1" type="ORF">SSA02_08800</name>
</gene>
<reference evidence="1 2" key="1">
    <citation type="submission" date="2019-07" db="EMBL/GenBank/DDBJ databases">
        <title>Whole genome shotgun sequence of Swaminathania salitolerans NBRC 104436.</title>
        <authorList>
            <person name="Hosoyama A."/>
            <person name="Uohara A."/>
            <person name="Ohji S."/>
            <person name="Ichikawa N."/>
        </authorList>
    </citation>
    <scope>NUCLEOTIDE SEQUENCE [LARGE SCALE GENOMIC DNA]</scope>
    <source>
        <strain evidence="1 2">NBRC 104436</strain>
    </source>
</reference>
<proteinExistence type="predicted"/>
<accession>A0A511BMZ4</accession>
<evidence type="ECO:0000313" key="2">
    <source>
        <dbReference type="Proteomes" id="UP000321405"/>
    </source>
</evidence>
<keyword evidence="2" id="KW-1185">Reference proteome</keyword>
<dbReference type="Proteomes" id="UP000321405">
    <property type="component" value="Unassembled WGS sequence"/>
</dbReference>
<dbReference type="EMBL" id="BJVC01000002">
    <property type="protein sequence ID" value="GEL01717.1"/>
    <property type="molecule type" value="Genomic_DNA"/>
</dbReference>
<organism evidence="1 2">
    <name type="scientific">Swaminathania salitolerans</name>
    <dbReference type="NCBI Taxonomy" id="182838"/>
    <lineage>
        <taxon>Bacteria</taxon>
        <taxon>Pseudomonadati</taxon>
        <taxon>Pseudomonadota</taxon>
        <taxon>Alphaproteobacteria</taxon>
        <taxon>Acetobacterales</taxon>
        <taxon>Acetobacteraceae</taxon>
        <taxon>Swaminathania</taxon>
    </lineage>
</organism>
<protein>
    <submittedName>
        <fullName evidence="1">Uncharacterized protein</fullName>
    </submittedName>
</protein>
<dbReference type="AlphaFoldDB" id="A0A511BMZ4"/>
<comment type="caution">
    <text evidence="1">The sequence shown here is derived from an EMBL/GenBank/DDBJ whole genome shotgun (WGS) entry which is preliminary data.</text>
</comment>
<sequence length="85" mass="9224">MIEAGEAIIANEAEAQTDPAMRAAILESMKNAAFVPPEHKRVIAMPDGCDLVAGKIPAQSDRYHSPIVRRVPRYPEPCPARDASL</sequence>
<name>A0A511BMZ4_9PROT</name>
<evidence type="ECO:0000313" key="1">
    <source>
        <dbReference type="EMBL" id="GEL01717.1"/>
    </source>
</evidence>